<dbReference type="PANTHER" id="PTHR46270">
    <property type="entry name" value="ARMADILLO-TYPE FOLD-RELATED"/>
    <property type="match status" value="1"/>
</dbReference>
<protein>
    <recommendedName>
        <fullName evidence="1">TIR domain-containing protein</fullName>
    </recommendedName>
</protein>
<dbReference type="InterPro" id="IPR011989">
    <property type="entry name" value="ARM-like"/>
</dbReference>
<keyword evidence="3" id="KW-1185">Reference proteome</keyword>
<accession>A0ABP0GKL4</accession>
<comment type="caution">
    <text evidence="2">The sequence shown here is derived from an EMBL/GenBank/DDBJ whole genome shotgun (WGS) entry which is preliminary data.</text>
</comment>
<dbReference type="Pfam" id="PF13676">
    <property type="entry name" value="TIR_2"/>
    <property type="match status" value="1"/>
</dbReference>
<dbReference type="EMBL" id="CAWYQH010000130">
    <property type="protein sequence ID" value="CAK8692291.1"/>
    <property type="molecule type" value="Genomic_DNA"/>
</dbReference>
<evidence type="ECO:0000313" key="3">
    <source>
        <dbReference type="Proteomes" id="UP001642483"/>
    </source>
</evidence>
<evidence type="ECO:0000259" key="1">
    <source>
        <dbReference type="Pfam" id="PF13676"/>
    </source>
</evidence>
<dbReference type="Gene3D" id="1.25.10.10">
    <property type="entry name" value="Leucine-rich Repeat Variant"/>
    <property type="match status" value="1"/>
</dbReference>
<sequence>MDTRKTKTRKFLSSILPSRKKSNNLRICNRNAKDRITTLFATLPHSTDGEEVGSDDEQKILTIVKAELQQFYDLPTPWDDAGETTPNFLKNIAATYAKQNLIIFIGELMVEYKFLDVCIRIWDFCHSANNKQYMFLSCATYNSMKSVVLKFSDECLSLAKAAYQNEVFIKRCVSEFDLPELGVDNLTNYNRLTAVRVTMSILMNMARHFHPVSSLIRCNKGLDNIIKYYEHDDLGMKAAVIITAAHCITEDESYKILAGTDVMPFIVKQLTYALEQFNCNYSAAELVIGLDKLSFNDSNKKLAVDLNVLPLLTRMINQISSSAQMHAASHCIWTLSFLSDNENKIRREPGLLEAVHHILFDSAVKPEIKCACEGILFNIERVQPSFDETNKTAEIDKHIMISYQWNKQPTILMLRDYLNKLGLKTWVDVDKMQGSILEEMAHAVENAGVVVIAMNEDYKNSNSCRTEAEYAYKLRKPIIPLLLNPGYDPDGWLGALLGTKLYVDLSSENDCEGKFPDVVNMIMSKMSSEYDLSQTPVSLTVTDSPESCPSDNQLLNVRSLKSWTSCNVKEWAEKNGIGDIEVLLSSFDGVDLFQLHQLMKRSPEIYYTALRSDYLLGWSQIFHLTEALEILNKS</sequence>
<name>A0ABP0GKL4_CLALP</name>
<dbReference type="SUPFAM" id="SSF52200">
    <property type="entry name" value="Toll/Interleukin receptor TIR domain"/>
    <property type="match status" value="1"/>
</dbReference>
<proteinExistence type="predicted"/>
<dbReference type="Gene3D" id="3.40.50.10140">
    <property type="entry name" value="Toll/interleukin-1 receptor homology (TIR) domain"/>
    <property type="match status" value="1"/>
</dbReference>
<feature type="domain" description="TIR" evidence="1">
    <location>
        <begin position="399"/>
        <end position="510"/>
    </location>
</feature>
<dbReference type="Proteomes" id="UP001642483">
    <property type="component" value="Unassembled WGS sequence"/>
</dbReference>
<evidence type="ECO:0000313" key="2">
    <source>
        <dbReference type="EMBL" id="CAK8692291.1"/>
    </source>
</evidence>
<dbReference type="SUPFAM" id="SSF48371">
    <property type="entry name" value="ARM repeat"/>
    <property type="match status" value="1"/>
</dbReference>
<organism evidence="2 3">
    <name type="scientific">Clavelina lepadiformis</name>
    <name type="common">Light-bulb sea squirt</name>
    <name type="synonym">Ascidia lepadiformis</name>
    <dbReference type="NCBI Taxonomy" id="159417"/>
    <lineage>
        <taxon>Eukaryota</taxon>
        <taxon>Metazoa</taxon>
        <taxon>Chordata</taxon>
        <taxon>Tunicata</taxon>
        <taxon>Ascidiacea</taxon>
        <taxon>Aplousobranchia</taxon>
        <taxon>Clavelinidae</taxon>
        <taxon>Clavelina</taxon>
    </lineage>
</organism>
<dbReference type="PANTHER" id="PTHR46270:SF2">
    <property type="entry name" value="TIR DOMAIN-CONTAINING PROTEIN"/>
    <property type="match status" value="1"/>
</dbReference>
<dbReference type="InterPro" id="IPR035897">
    <property type="entry name" value="Toll_tir_struct_dom_sf"/>
</dbReference>
<dbReference type="InterPro" id="IPR000157">
    <property type="entry name" value="TIR_dom"/>
</dbReference>
<dbReference type="InterPro" id="IPR016024">
    <property type="entry name" value="ARM-type_fold"/>
</dbReference>
<reference evidence="2 3" key="1">
    <citation type="submission" date="2024-02" db="EMBL/GenBank/DDBJ databases">
        <authorList>
            <person name="Daric V."/>
            <person name="Darras S."/>
        </authorList>
    </citation>
    <scope>NUCLEOTIDE SEQUENCE [LARGE SCALE GENOMIC DNA]</scope>
</reference>
<gene>
    <name evidence="2" type="ORF">CVLEPA_LOCUS25012</name>
</gene>